<dbReference type="RefSeq" id="WP_171085317.1">
    <property type="nucleotide sequence ID" value="NZ_BNBU01000008.1"/>
</dbReference>
<dbReference type="AlphaFoldDB" id="A0A7Y7B8G6"/>
<name>A0A7Y7B8G6_STRMO</name>
<accession>A0A7Y7B8G6</accession>
<dbReference type="EMBL" id="JABBXF010000067">
    <property type="protein sequence ID" value="NVK80968.1"/>
    <property type="molecule type" value="Genomic_DNA"/>
</dbReference>
<keyword evidence="2" id="KW-1185">Reference proteome</keyword>
<sequence>MKHSMRIHRVRLGAEEYRVLRPDRPARGGYLHDRWSAEMYADREASRQLVAAWGLAARSPRSLVYVPMRGNPAPQGVTQEAAPLDLVLVHHRLQFPVSRWKAVRARLGTGQPHTVKLPESVFKDGPARRCPFHGTDATRRDHLLFDRAADTLFVIGSTTAFRATAATLHALVAEETALLRDDENHHFCVELSSGPWQRRRTRGRVSAGLHIEYRAERAAAA</sequence>
<protein>
    <submittedName>
        <fullName evidence="1">Uncharacterized protein</fullName>
    </submittedName>
</protein>
<proteinExistence type="predicted"/>
<evidence type="ECO:0000313" key="1">
    <source>
        <dbReference type="EMBL" id="NVK80968.1"/>
    </source>
</evidence>
<gene>
    <name evidence="1" type="ORF">HG542_25415</name>
</gene>
<organism evidence="1 2">
    <name type="scientific">Streptomyces morookaense</name>
    <name type="common">Streptoverticillium morookaense</name>
    <dbReference type="NCBI Taxonomy" id="1970"/>
    <lineage>
        <taxon>Bacteria</taxon>
        <taxon>Bacillati</taxon>
        <taxon>Actinomycetota</taxon>
        <taxon>Actinomycetes</taxon>
        <taxon>Kitasatosporales</taxon>
        <taxon>Streptomycetaceae</taxon>
        <taxon>Streptomyces</taxon>
    </lineage>
</organism>
<reference evidence="1 2" key="1">
    <citation type="submission" date="2020-04" db="EMBL/GenBank/DDBJ databases">
        <title>Draft Genome Sequence of Streptomyces morookaense DSM 40503, an 8-azaguanine-producing strain.</title>
        <authorList>
            <person name="Qi J."/>
            <person name="Gao J.-M."/>
        </authorList>
    </citation>
    <scope>NUCLEOTIDE SEQUENCE [LARGE SCALE GENOMIC DNA]</scope>
    <source>
        <strain evidence="1 2">DSM 40503</strain>
    </source>
</reference>
<dbReference type="Proteomes" id="UP000587462">
    <property type="component" value="Unassembled WGS sequence"/>
</dbReference>
<evidence type="ECO:0000313" key="2">
    <source>
        <dbReference type="Proteomes" id="UP000587462"/>
    </source>
</evidence>
<comment type="caution">
    <text evidence="1">The sequence shown here is derived from an EMBL/GenBank/DDBJ whole genome shotgun (WGS) entry which is preliminary data.</text>
</comment>